<accession>A0A450WSQ5</accession>
<feature type="region of interest" description="Disordered" evidence="1">
    <location>
        <begin position="51"/>
        <end position="79"/>
    </location>
</feature>
<evidence type="ECO:0000313" key="3">
    <source>
        <dbReference type="EMBL" id="VFK34096.1"/>
    </source>
</evidence>
<evidence type="ECO:0000313" key="2">
    <source>
        <dbReference type="EMBL" id="VFK20057.1"/>
    </source>
</evidence>
<protein>
    <submittedName>
        <fullName evidence="2">Uncharacterized protein</fullName>
    </submittedName>
</protein>
<organism evidence="2">
    <name type="scientific">Candidatus Kentrum sp. LPFa</name>
    <dbReference type="NCBI Taxonomy" id="2126335"/>
    <lineage>
        <taxon>Bacteria</taxon>
        <taxon>Pseudomonadati</taxon>
        <taxon>Pseudomonadota</taxon>
        <taxon>Gammaproteobacteria</taxon>
        <taxon>Candidatus Kentrum</taxon>
    </lineage>
</organism>
<reference evidence="2" key="1">
    <citation type="submission" date="2019-02" db="EMBL/GenBank/DDBJ databases">
        <authorList>
            <person name="Gruber-Vodicka R. H."/>
            <person name="Seah K. B. B."/>
        </authorList>
    </citation>
    <scope>NUCLEOTIDE SEQUENCE</scope>
    <source>
        <strain evidence="2">BECK_S312</strain>
        <strain evidence="3">BECK_S426</strain>
    </source>
</reference>
<dbReference type="AlphaFoldDB" id="A0A450WSQ5"/>
<gene>
    <name evidence="2" type="ORF">BECKLPF1236A_GA0070988_102474</name>
    <name evidence="3" type="ORF">BECKLPF1236C_GA0070990_102444</name>
</gene>
<sequence length="116" mass="13047">MVANRFITNEMMDTGLEKSPTSLRRQLLDSVTNPKLKKRIDQLYRPNAKIGTGSTADAIRHERRTGELLSSKGHTQKGIEMRNALRKDLQSGRLNDADSVVARKILEDLEDALSDK</sequence>
<proteinExistence type="predicted"/>
<name>A0A450WSQ5_9GAMM</name>
<evidence type="ECO:0000256" key="1">
    <source>
        <dbReference type="SAM" id="MobiDB-lite"/>
    </source>
</evidence>
<dbReference type="EMBL" id="CAADFP010000244">
    <property type="protein sequence ID" value="VFK34096.1"/>
    <property type="molecule type" value="Genomic_DNA"/>
</dbReference>
<dbReference type="EMBL" id="CAADFM010000247">
    <property type="protein sequence ID" value="VFK20057.1"/>
    <property type="molecule type" value="Genomic_DNA"/>
</dbReference>